<keyword evidence="5" id="KW-1185">Reference proteome</keyword>
<proteinExistence type="predicted"/>
<gene>
    <name evidence="4" type="ORF">LTR36_006792</name>
</gene>
<dbReference type="GO" id="GO:0045944">
    <property type="term" value="P:positive regulation of transcription by RNA polymerase II"/>
    <property type="evidence" value="ECO:0007669"/>
    <property type="project" value="TreeGrafter"/>
</dbReference>
<dbReference type="AlphaFoldDB" id="A0AAV9JB88"/>
<comment type="subcellular location">
    <subcellularLocation>
        <location evidence="1">Nucleus</location>
    </subcellularLocation>
</comment>
<evidence type="ECO:0000313" key="4">
    <source>
        <dbReference type="EMBL" id="KAK4542336.1"/>
    </source>
</evidence>
<keyword evidence="2" id="KW-0539">Nucleus</keyword>
<dbReference type="EMBL" id="JAVFHQ010000042">
    <property type="protein sequence ID" value="KAK4542336.1"/>
    <property type="molecule type" value="Genomic_DNA"/>
</dbReference>
<evidence type="ECO:0000256" key="3">
    <source>
        <dbReference type="SAM" id="MobiDB-lite"/>
    </source>
</evidence>
<dbReference type="GO" id="GO:0000976">
    <property type="term" value="F:transcription cis-regulatory region binding"/>
    <property type="evidence" value="ECO:0007669"/>
    <property type="project" value="TreeGrafter"/>
</dbReference>
<protein>
    <submittedName>
        <fullName evidence="4">Uncharacterized protein</fullName>
    </submittedName>
</protein>
<evidence type="ECO:0000256" key="2">
    <source>
        <dbReference type="ARBA" id="ARBA00023242"/>
    </source>
</evidence>
<feature type="region of interest" description="Disordered" evidence="3">
    <location>
        <begin position="21"/>
        <end position="56"/>
    </location>
</feature>
<feature type="compositionally biased region" description="Polar residues" evidence="3">
    <location>
        <begin position="80"/>
        <end position="94"/>
    </location>
</feature>
<name>A0AAV9JB88_9PEZI</name>
<dbReference type="InterPro" id="IPR021858">
    <property type="entry name" value="Fun_TF"/>
</dbReference>
<sequence length="497" mass="55910">MPPASFSFYDETPEVRAMYNVGTLEESNQPNNTSPPLFGESNLANDPSPPFFPAASSVTSTQLADDHAYPVYLSPPSDAAPNTSSGPLSSQWESSRPFTYSEARLVRNFVDKMALWCDATDPVRTFEVEVPCRALREPILRHAICAFSARHFYRGERGEVGEAEALHHQNKCLELLIPAMSGCQSITESTLTAVAMLRQNEEMDGQYTLAIRPNPDDDPGDLQDIVSLAFVVTDANIPTEHDNRFHLTGISGILNMVPDFAAAGGLGEAAAWLCLREDIYVSLTSQTCVNIRLEKFQDAVAILRADDYTWANKMVLNLATLLNRAFSECSSREDLLASEAEIEDWDQRKPATYRPIHVMPKSHREGRRFPEVWMLAPHHAVGLQYYHIAQIILNVMKQQQQQASKPYEHLHETRLRERQIRHHLLVIVGLAVSNSRAENTLFTARHCLSVWAGCLRKQADQLGALEFLDEMGRRTGWKTTMLVQSLRRQWEEDSASE</sequence>
<feature type="compositionally biased region" description="Polar residues" evidence="3">
    <location>
        <begin position="25"/>
        <end position="35"/>
    </location>
</feature>
<evidence type="ECO:0000256" key="1">
    <source>
        <dbReference type="ARBA" id="ARBA00004123"/>
    </source>
</evidence>
<feature type="region of interest" description="Disordered" evidence="3">
    <location>
        <begin position="69"/>
        <end position="94"/>
    </location>
</feature>
<dbReference type="Proteomes" id="UP001324427">
    <property type="component" value="Unassembled WGS sequence"/>
</dbReference>
<dbReference type="GO" id="GO:0005634">
    <property type="term" value="C:nucleus"/>
    <property type="evidence" value="ECO:0007669"/>
    <property type="project" value="TreeGrafter"/>
</dbReference>
<dbReference type="PANTHER" id="PTHR37534:SF2">
    <property type="entry name" value="N-ACETYLTRANSFERASE DOMAIN-CONTAINING PROTEIN"/>
    <property type="match status" value="1"/>
</dbReference>
<evidence type="ECO:0000313" key="5">
    <source>
        <dbReference type="Proteomes" id="UP001324427"/>
    </source>
</evidence>
<organism evidence="4 5">
    <name type="scientific">Oleoguttula mirabilis</name>
    <dbReference type="NCBI Taxonomy" id="1507867"/>
    <lineage>
        <taxon>Eukaryota</taxon>
        <taxon>Fungi</taxon>
        <taxon>Dikarya</taxon>
        <taxon>Ascomycota</taxon>
        <taxon>Pezizomycotina</taxon>
        <taxon>Dothideomycetes</taxon>
        <taxon>Dothideomycetidae</taxon>
        <taxon>Mycosphaerellales</taxon>
        <taxon>Teratosphaeriaceae</taxon>
        <taxon>Oleoguttula</taxon>
    </lineage>
</organism>
<dbReference type="GO" id="GO:0003700">
    <property type="term" value="F:DNA-binding transcription factor activity"/>
    <property type="evidence" value="ECO:0007669"/>
    <property type="project" value="TreeGrafter"/>
</dbReference>
<dbReference type="PANTHER" id="PTHR37534">
    <property type="entry name" value="TRANSCRIPTIONAL ACTIVATOR PROTEIN UGA3"/>
    <property type="match status" value="1"/>
</dbReference>
<comment type="caution">
    <text evidence="4">The sequence shown here is derived from an EMBL/GenBank/DDBJ whole genome shotgun (WGS) entry which is preliminary data.</text>
</comment>
<dbReference type="Pfam" id="PF11951">
    <property type="entry name" value="Fungal_trans_2"/>
    <property type="match status" value="1"/>
</dbReference>
<accession>A0AAV9JB88</accession>
<reference evidence="4 5" key="1">
    <citation type="submission" date="2021-11" db="EMBL/GenBank/DDBJ databases">
        <title>Black yeast isolated from Biological Soil Crust.</title>
        <authorList>
            <person name="Kurbessoian T."/>
        </authorList>
    </citation>
    <scope>NUCLEOTIDE SEQUENCE [LARGE SCALE GENOMIC DNA]</scope>
    <source>
        <strain evidence="4 5">CCFEE 5522</strain>
    </source>
</reference>